<evidence type="ECO:0000259" key="5">
    <source>
        <dbReference type="Pfam" id="PF00149"/>
    </source>
</evidence>
<dbReference type="AlphaFoldDB" id="A0A3A6PG85"/>
<feature type="domain" description="Calcineurin-like phosphoesterase" evidence="5">
    <location>
        <begin position="7"/>
        <end position="201"/>
    </location>
</feature>
<proteinExistence type="inferred from homology"/>
<dbReference type="RefSeq" id="WP_120114076.1">
    <property type="nucleotide sequence ID" value="NZ_QXQB01000007.1"/>
</dbReference>
<evidence type="ECO:0000256" key="3">
    <source>
        <dbReference type="ARBA" id="ARBA00023004"/>
    </source>
</evidence>
<organism evidence="6 7">
    <name type="scientific">Paenibacillus pinisoli</name>
    <dbReference type="NCBI Taxonomy" id="1276110"/>
    <lineage>
        <taxon>Bacteria</taxon>
        <taxon>Bacillati</taxon>
        <taxon>Bacillota</taxon>
        <taxon>Bacilli</taxon>
        <taxon>Bacillales</taxon>
        <taxon>Paenibacillaceae</taxon>
        <taxon>Paenibacillus</taxon>
    </lineage>
</organism>
<dbReference type="SUPFAM" id="SSF56300">
    <property type="entry name" value="Metallo-dependent phosphatases"/>
    <property type="match status" value="1"/>
</dbReference>
<evidence type="ECO:0000313" key="6">
    <source>
        <dbReference type="EMBL" id="RJX37079.1"/>
    </source>
</evidence>
<keyword evidence="2" id="KW-0378">Hydrolase</keyword>
<dbReference type="Pfam" id="PF00149">
    <property type="entry name" value="Metallophos"/>
    <property type="match status" value="1"/>
</dbReference>
<reference evidence="6 7" key="1">
    <citation type="submission" date="2018-09" db="EMBL/GenBank/DDBJ databases">
        <title>Paenibacillus aracenensis nov. sp. isolated from a cave in southern Spain.</title>
        <authorList>
            <person name="Jurado V."/>
            <person name="Gutierrez-Patricio S."/>
            <person name="Gonzalez-Pimentel J.L."/>
            <person name="Miller A.Z."/>
            <person name="Laiz L."/>
            <person name="Saiz-Jimenez C."/>
        </authorList>
    </citation>
    <scope>NUCLEOTIDE SEQUENCE [LARGE SCALE GENOMIC DNA]</scope>
    <source>
        <strain evidence="6 7">JCM 19203</strain>
    </source>
</reference>
<dbReference type="GO" id="GO:0046872">
    <property type="term" value="F:metal ion binding"/>
    <property type="evidence" value="ECO:0007669"/>
    <property type="project" value="UniProtKB-KW"/>
</dbReference>
<gene>
    <name evidence="6" type="ORF">D3P09_24515</name>
</gene>
<evidence type="ECO:0000313" key="7">
    <source>
        <dbReference type="Proteomes" id="UP000267798"/>
    </source>
</evidence>
<dbReference type="PANTHER" id="PTHR42988">
    <property type="entry name" value="PHOSPHOHYDROLASE"/>
    <property type="match status" value="1"/>
</dbReference>
<dbReference type="InterPro" id="IPR004843">
    <property type="entry name" value="Calcineurin-like_PHP"/>
</dbReference>
<keyword evidence="3" id="KW-0408">Iron</keyword>
<dbReference type="OrthoDB" id="5505563at2"/>
<comment type="similarity">
    <text evidence="4">Belongs to the cyclic nucleotide phosphodiesterase class-III family.</text>
</comment>
<dbReference type="Proteomes" id="UP000267798">
    <property type="component" value="Unassembled WGS sequence"/>
</dbReference>
<dbReference type="InterPro" id="IPR050884">
    <property type="entry name" value="CNP_phosphodiesterase-III"/>
</dbReference>
<dbReference type="GO" id="GO:0016787">
    <property type="term" value="F:hydrolase activity"/>
    <property type="evidence" value="ECO:0007669"/>
    <property type="project" value="UniProtKB-KW"/>
</dbReference>
<evidence type="ECO:0000256" key="1">
    <source>
        <dbReference type="ARBA" id="ARBA00022723"/>
    </source>
</evidence>
<comment type="caution">
    <text evidence="6">The sequence shown here is derived from an EMBL/GenBank/DDBJ whole genome shotgun (WGS) entry which is preliminary data.</text>
</comment>
<keyword evidence="1" id="KW-0479">Metal-binding</keyword>
<keyword evidence="7" id="KW-1185">Reference proteome</keyword>
<protein>
    <submittedName>
        <fullName evidence="6">Metallophosphatase</fullName>
    </submittedName>
</protein>
<evidence type="ECO:0000256" key="4">
    <source>
        <dbReference type="ARBA" id="ARBA00025742"/>
    </source>
</evidence>
<dbReference type="PANTHER" id="PTHR42988:SF2">
    <property type="entry name" value="CYCLIC NUCLEOTIDE PHOSPHODIESTERASE CBUA0032-RELATED"/>
    <property type="match status" value="1"/>
</dbReference>
<evidence type="ECO:0000256" key="2">
    <source>
        <dbReference type="ARBA" id="ARBA00022801"/>
    </source>
</evidence>
<dbReference type="EMBL" id="QXQB01000007">
    <property type="protein sequence ID" value="RJX37079.1"/>
    <property type="molecule type" value="Genomic_DNA"/>
</dbReference>
<dbReference type="InterPro" id="IPR029052">
    <property type="entry name" value="Metallo-depent_PP-like"/>
</dbReference>
<accession>A0A3A6PG85</accession>
<name>A0A3A6PG85_9BACL</name>
<sequence>MTTSIFFAHLTDTHINVPGKNPLFEMDMTKKLRETFAELGRLSQKPAFVVISGDLTQDGDTEDYRHLRMLLDEEKEKLGVPVYVALGNHDTRSFFREGYLREEPSEESYYYTVMEGGLRLIVLNTQVPGKHAGELDEEQLKWLREELETPAPNGTIIVHHHPVVPTLTPLMDSHLLDNPQDLAAAIAGSDVIGMLSGHIHCNNIGLFQGVPSAAATGVAFGIEPTSNDSMKFVDNSGYNLVLVKKGQMVVHPMAMAGDHKVVFEWKMDAAHAHA</sequence>
<dbReference type="Gene3D" id="3.60.21.10">
    <property type="match status" value="1"/>
</dbReference>